<dbReference type="InterPro" id="IPR019189">
    <property type="entry name" value="Ribosomal_mL41"/>
</dbReference>
<protein>
    <recommendedName>
        <fullName evidence="9">50S ribosomal protein YmL27</fullName>
    </recommendedName>
</protein>
<keyword evidence="6" id="KW-0687">Ribonucleoprotein</keyword>
<dbReference type="Pfam" id="PF09809">
    <property type="entry name" value="MRP-L27"/>
    <property type="match status" value="1"/>
</dbReference>
<evidence type="ECO:0008006" key="9">
    <source>
        <dbReference type="Google" id="ProtNLM"/>
    </source>
</evidence>
<evidence type="ECO:0000313" key="8">
    <source>
        <dbReference type="Proteomes" id="UP001213681"/>
    </source>
</evidence>
<keyword evidence="8" id="KW-1185">Reference proteome</keyword>
<evidence type="ECO:0000256" key="4">
    <source>
        <dbReference type="ARBA" id="ARBA00022980"/>
    </source>
</evidence>
<evidence type="ECO:0000256" key="1">
    <source>
        <dbReference type="ARBA" id="ARBA00004173"/>
    </source>
</evidence>
<keyword evidence="5" id="KW-0496">Mitochondrion</keyword>
<evidence type="ECO:0000256" key="3">
    <source>
        <dbReference type="ARBA" id="ARBA00022946"/>
    </source>
</evidence>
<dbReference type="GO" id="GO:0003735">
    <property type="term" value="F:structural constituent of ribosome"/>
    <property type="evidence" value="ECO:0007669"/>
    <property type="project" value="InterPro"/>
</dbReference>
<evidence type="ECO:0000256" key="6">
    <source>
        <dbReference type="ARBA" id="ARBA00023274"/>
    </source>
</evidence>
<evidence type="ECO:0000313" key="7">
    <source>
        <dbReference type="EMBL" id="KAJ5444287.1"/>
    </source>
</evidence>
<organism evidence="7 8">
    <name type="scientific">Penicillium daleae</name>
    <dbReference type="NCBI Taxonomy" id="63821"/>
    <lineage>
        <taxon>Eukaryota</taxon>
        <taxon>Fungi</taxon>
        <taxon>Dikarya</taxon>
        <taxon>Ascomycota</taxon>
        <taxon>Pezizomycotina</taxon>
        <taxon>Eurotiomycetes</taxon>
        <taxon>Eurotiomycetidae</taxon>
        <taxon>Eurotiales</taxon>
        <taxon>Aspergillaceae</taxon>
        <taxon>Penicillium</taxon>
    </lineage>
</organism>
<dbReference type="EMBL" id="JAPVEA010000007">
    <property type="protein sequence ID" value="KAJ5444287.1"/>
    <property type="molecule type" value="Genomic_DNA"/>
</dbReference>
<dbReference type="PANTHER" id="PTHR21338">
    <property type="entry name" value="MITOCHONDRIAL RIBOSOMAL PROTEIN L41"/>
    <property type="match status" value="1"/>
</dbReference>
<dbReference type="AlphaFoldDB" id="A0AAD6C203"/>
<keyword evidence="3" id="KW-0809">Transit peptide</keyword>
<dbReference type="RefSeq" id="XP_056764367.1">
    <property type="nucleotide sequence ID" value="XM_056911541.1"/>
</dbReference>
<accession>A0AAD6C203</accession>
<dbReference type="Proteomes" id="UP001213681">
    <property type="component" value="Unassembled WGS sequence"/>
</dbReference>
<dbReference type="GeneID" id="81601784"/>
<gene>
    <name evidence="7" type="ORF">N7458_008159</name>
</gene>
<dbReference type="PANTHER" id="PTHR21338:SF0">
    <property type="entry name" value="LARGE RIBOSOMAL SUBUNIT PROTEIN ML41"/>
    <property type="match status" value="1"/>
</dbReference>
<comment type="caution">
    <text evidence="7">The sequence shown here is derived from an EMBL/GenBank/DDBJ whole genome shotgun (WGS) entry which is preliminary data.</text>
</comment>
<evidence type="ECO:0000256" key="5">
    <source>
        <dbReference type="ARBA" id="ARBA00023128"/>
    </source>
</evidence>
<reference evidence="7" key="1">
    <citation type="submission" date="2022-12" db="EMBL/GenBank/DDBJ databases">
        <authorList>
            <person name="Petersen C."/>
        </authorList>
    </citation>
    <scope>NUCLEOTIDE SEQUENCE</scope>
    <source>
        <strain evidence="7">IBT 16125</strain>
    </source>
</reference>
<proteinExistence type="inferred from homology"/>
<dbReference type="GO" id="GO:0005762">
    <property type="term" value="C:mitochondrial large ribosomal subunit"/>
    <property type="evidence" value="ECO:0007669"/>
    <property type="project" value="InterPro"/>
</dbReference>
<comment type="subcellular location">
    <subcellularLocation>
        <location evidence="1">Mitochondrion</location>
    </subcellularLocation>
</comment>
<reference evidence="7" key="2">
    <citation type="journal article" date="2023" name="IMA Fungus">
        <title>Comparative genomic study of the Penicillium genus elucidates a diverse pangenome and 15 lateral gene transfer events.</title>
        <authorList>
            <person name="Petersen C."/>
            <person name="Sorensen T."/>
            <person name="Nielsen M.R."/>
            <person name="Sondergaard T.E."/>
            <person name="Sorensen J.L."/>
            <person name="Fitzpatrick D.A."/>
            <person name="Frisvad J.C."/>
            <person name="Nielsen K.L."/>
        </authorList>
    </citation>
    <scope>NUCLEOTIDE SEQUENCE</scope>
    <source>
        <strain evidence="7">IBT 16125</strain>
    </source>
</reference>
<dbReference type="GO" id="GO:0006412">
    <property type="term" value="P:translation"/>
    <property type="evidence" value="ECO:0007669"/>
    <property type="project" value="TreeGrafter"/>
</dbReference>
<comment type="similarity">
    <text evidence="2">Belongs to the mitochondrion-specific ribosomal protein mL41 family.</text>
</comment>
<sequence>MFKPSQPMMARLRLTTKQVNGGYYKGNRTGSMGYFDHKGNYVIDWKKVRTYVVPEGLDTFKLTPFVSKRVDSTPSAYKKQIERNGRTYTVIDSLKGPDFLDQWYSSNPDEVLARETAEQEAVDESKASKQ</sequence>
<name>A0AAD6C203_9EURO</name>
<keyword evidence="4" id="KW-0689">Ribosomal protein</keyword>
<evidence type="ECO:0000256" key="2">
    <source>
        <dbReference type="ARBA" id="ARBA00010152"/>
    </source>
</evidence>